<evidence type="ECO:0000313" key="2">
    <source>
        <dbReference type="EMBL" id="QKX60426.1"/>
    </source>
</evidence>
<accession>A0A7H8R2S8</accession>
<name>A0A7H8R2S8_TALRU</name>
<feature type="domain" description="Bacteriophage T5 Orf172 DNA-binding" evidence="1">
    <location>
        <begin position="159"/>
        <end position="253"/>
    </location>
</feature>
<organism evidence="2 3">
    <name type="scientific">Talaromyces rugulosus</name>
    <name type="common">Penicillium rugulosum</name>
    <dbReference type="NCBI Taxonomy" id="121627"/>
    <lineage>
        <taxon>Eukaryota</taxon>
        <taxon>Fungi</taxon>
        <taxon>Dikarya</taxon>
        <taxon>Ascomycota</taxon>
        <taxon>Pezizomycotina</taxon>
        <taxon>Eurotiomycetes</taxon>
        <taxon>Eurotiomycetidae</taxon>
        <taxon>Eurotiales</taxon>
        <taxon>Trichocomaceae</taxon>
        <taxon>Talaromyces</taxon>
        <taxon>Talaromyces sect. Islandici</taxon>
    </lineage>
</organism>
<protein>
    <recommendedName>
        <fullName evidence="1">Bacteriophage T5 Orf172 DNA-binding domain-containing protein</fullName>
    </recommendedName>
</protein>
<dbReference type="RefSeq" id="XP_035346603.1">
    <property type="nucleotide sequence ID" value="XM_035490710.1"/>
</dbReference>
<dbReference type="PANTHER" id="PTHR28094">
    <property type="entry name" value="MEIOTICALLY UP-REGULATED GENE 113 PROTEIN"/>
    <property type="match status" value="1"/>
</dbReference>
<dbReference type="InterPro" id="IPR018306">
    <property type="entry name" value="Phage_T5_Orf172_DNA-bd"/>
</dbReference>
<reference evidence="3" key="1">
    <citation type="submission" date="2020-06" db="EMBL/GenBank/DDBJ databases">
        <title>A chromosome-scale genome assembly of Talaromyces rugulosus W13939.</title>
        <authorList>
            <person name="Wang B."/>
            <person name="Guo L."/>
            <person name="Ye K."/>
            <person name="Wang L."/>
        </authorList>
    </citation>
    <scope>NUCLEOTIDE SEQUENCE [LARGE SCALE GENOMIC DNA]</scope>
    <source>
        <strain evidence="3">W13939</strain>
    </source>
</reference>
<dbReference type="PANTHER" id="PTHR28094:SF1">
    <property type="entry name" value="MEIOTICALLY UP-REGULATED GENE 113 PROTEIN"/>
    <property type="match status" value="1"/>
</dbReference>
<evidence type="ECO:0000259" key="1">
    <source>
        <dbReference type="SMART" id="SM00974"/>
    </source>
</evidence>
<dbReference type="Pfam" id="PF10544">
    <property type="entry name" value="T5orf172"/>
    <property type="match status" value="1"/>
</dbReference>
<dbReference type="SMART" id="SM00974">
    <property type="entry name" value="T5orf172"/>
    <property type="match status" value="1"/>
</dbReference>
<dbReference type="KEGG" id="trg:TRUGW13939_07571"/>
<dbReference type="InterPro" id="IPR053006">
    <property type="entry name" value="Meiosis_regulatory"/>
</dbReference>
<dbReference type="GeneID" id="55995062"/>
<dbReference type="Proteomes" id="UP000509510">
    <property type="component" value="Chromosome IV"/>
</dbReference>
<sequence>MARRSVAQDMKCAATVYDVKLKGPRQCRNSMKIGPFCKLHAKKIEDLQDDPETDAEGDSSLSQPVAVEDDITTSMKELTLSNDKSVIVEPIPQDWMPKRVQSFGGVQDPVRKRWQDYIPKDISKSVYQDVVQYFSQRPSRDRPGQVYITRSYPTWQVLEKGEIIIKIGRADNAEERDKTLVKWCQYYTFELLFAFPDTERKIMLSRKAEKLAHKSLSNRLYQPTSSGKCMCQKPHQELFKIPESELPQVITMVQHWANVLEEYEEIWPGISFKGRPSM</sequence>
<dbReference type="AlphaFoldDB" id="A0A7H8R2S8"/>
<keyword evidence="3" id="KW-1185">Reference proteome</keyword>
<proteinExistence type="predicted"/>
<dbReference type="EMBL" id="CP055901">
    <property type="protein sequence ID" value="QKX60426.1"/>
    <property type="molecule type" value="Genomic_DNA"/>
</dbReference>
<evidence type="ECO:0000313" key="3">
    <source>
        <dbReference type="Proteomes" id="UP000509510"/>
    </source>
</evidence>
<gene>
    <name evidence="2" type="ORF">TRUGW13939_07571</name>
</gene>